<protein>
    <submittedName>
        <fullName evidence="4">Cytochrome P450</fullName>
    </submittedName>
</protein>
<keyword evidence="2" id="KW-0560">Oxidoreductase</keyword>
<keyword evidence="2" id="KW-0503">Monooxygenase</keyword>
<reference evidence="4 5" key="1">
    <citation type="journal article" date="2019" name="Int. J. Syst. Evol. Microbiol.">
        <title>The Global Catalogue of Microorganisms (GCM) 10K type strain sequencing project: providing services to taxonomists for standard genome sequencing and annotation.</title>
        <authorList>
            <consortium name="The Broad Institute Genomics Platform"/>
            <consortium name="The Broad Institute Genome Sequencing Center for Infectious Disease"/>
            <person name="Wu L."/>
            <person name="Ma J."/>
        </authorList>
    </citation>
    <scope>NUCLEOTIDE SEQUENCE [LARGE SCALE GENOMIC DNA]</scope>
    <source>
        <strain evidence="4 5">JCM 6242</strain>
    </source>
</reference>
<organism evidence="4 5">
    <name type="scientific">Streptosporangium fragile</name>
    <dbReference type="NCBI Taxonomy" id="46186"/>
    <lineage>
        <taxon>Bacteria</taxon>
        <taxon>Bacillati</taxon>
        <taxon>Actinomycetota</taxon>
        <taxon>Actinomycetes</taxon>
        <taxon>Streptosporangiales</taxon>
        <taxon>Streptosporangiaceae</taxon>
        <taxon>Streptosporangium</taxon>
    </lineage>
</organism>
<dbReference type="Proteomes" id="UP001500831">
    <property type="component" value="Unassembled WGS sequence"/>
</dbReference>
<evidence type="ECO:0000313" key="4">
    <source>
        <dbReference type="EMBL" id="GAA2870878.1"/>
    </source>
</evidence>
<sequence>MPGTWRKPETAFLRLSGGTRVQASEPVRGRPAKTAGTVTGPERSERTESFTGETVDIIAEPVDYPFGRPTRLDVAPEYARCRERPGLTRIHPPYGDDAWLVTRYHDIRLVLRDRRFVRTPPPGGDEARLTALPLQDSILNTDPPQQTRLRRAVASGLRFNAERIDLLRSAAERHSRRLIAELPDAPPPHDLIDGYVKPLVVEVLCPLIGIPRQDLAVFLNWFEGFASTALPADVVEARVEEISRYTDRLIAARRAEPRDDLVSVLARARVRGEEGDEGAGDGLTEAETKELVNDVLLAIDNVSTQLSNASYLLITSPAHLRELRTHPELVPQAVDELLRYAPFPSHVTFARYATEDVEVGGTLVRAGEQVLPALPAGNHDPSVFDDPDELDFHRSVNPHLSFGYGTHHCMGAPLVRMLMRVAISSLAECPPMRLAVPEEELPWRSDLLIRRVESLPVTW</sequence>
<dbReference type="InterPro" id="IPR002397">
    <property type="entry name" value="Cyt_P450_B"/>
</dbReference>
<evidence type="ECO:0000256" key="1">
    <source>
        <dbReference type="ARBA" id="ARBA00010617"/>
    </source>
</evidence>
<dbReference type="SUPFAM" id="SSF48264">
    <property type="entry name" value="Cytochrome P450"/>
    <property type="match status" value="1"/>
</dbReference>
<comment type="similarity">
    <text evidence="1 2">Belongs to the cytochrome P450 family.</text>
</comment>
<dbReference type="PROSITE" id="PS00086">
    <property type="entry name" value="CYTOCHROME_P450"/>
    <property type="match status" value="1"/>
</dbReference>
<evidence type="ECO:0000313" key="5">
    <source>
        <dbReference type="Proteomes" id="UP001500831"/>
    </source>
</evidence>
<dbReference type="InterPro" id="IPR001128">
    <property type="entry name" value="Cyt_P450"/>
</dbReference>
<keyword evidence="5" id="KW-1185">Reference proteome</keyword>
<dbReference type="PRINTS" id="PR00359">
    <property type="entry name" value="BP450"/>
</dbReference>
<gene>
    <name evidence="4" type="ORF">GCM10010517_31150</name>
</gene>
<dbReference type="CDD" id="cd11031">
    <property type="entry name" value="Cyp158A-like"/>
    <property type="match status" value="1"/>
</dbReference>
<dbReference type="InterPro" id="IPR036396">
    <property type="entry name" value="Cyt_P450_sf"/>
</dbReference>
<dbReference type="Pfam" id="PF00067">
    <property type="entry name" value="p450"/>
    <property type="match status" value="1"/>
</dbReference>
<dbReference type="InterPro" id="IPR017972">
    <property type="entry name" value="Cyt_P450_CS"/>
</dbReference>
<keyword evidence="2" id="KW-0408">Iron</keyword>
<dbReference type="PANTHER" id="PTHR46696">
    <property type="entry name" value="P450, PUTATIVE (EUROFUNG)-RELATED"/>
    <property type="match status" value="1"/>
</dbReference>
<keyword evidence="2" id="KW-0479">Metal-binding</keyword>
<dbReference type="Gene3D" id="1.10.630.10">
    <property type="entry name" value="Cytochrome P450"/>
    <property type="match status" value="1"/>
</dbReference>
<accession>A0ABN3VXQ4</accession>
<feature type="region of interest" description="Disordered" evidence="3">
    <location>
        <begin position="1"/>
        <end position="48"/>
    </location>
</feature>
<comment type="caution">
    <text evidence="4">The sequence shown here is derived from an EMBL/GenBank/DDBJ whole genome shotgun (WGS) entry which is preliminary data.</text>
</comment>
<dbReference type="EMBL" id="BAAAVI010000019">
    <property type="protein sequence ID" value="GAA2870878.1"/>
    <property type="molecule type" value="Genomic_DNA"/>
</dbReference>
<name>A0ABN3VXQ4_9ACTN</name>
<keyword evidence="2" id="KW-0349">Heme</keyword>
<evidence type="ECO:0000256" key="2">
    <source>
        <dbReference type="RuleBase" id="RU000461"/>
    </source>
</evidence>
<evidence type="ECO:0000256" key="3">
    <source>
        <dbReference type="SAM" id="MobiDB-lite"/>
    </source>
</evidence>
<proteinExistence type="inferred from homology"/>
<dbReference type="PANTHER" id="PTHR46696:SF1">
    <property type="entry name" value="CYTOCHROME P450 YJIB-RELATED"/>
    <property type="match status" value="1"/>
</dbReference>